<evidence type="ECO:0000256" key="14">
    <source>
        <dbReference type="ARBA" id="ARBA00022909"/>
    </source>
</evidence>
<dbReference type="Proteomes" id="UP000277864">
    <property type="component" value="Unassembled WGS sequence"/>
</dbReference>
<comment type="catalytic activity">
    <reaction evidence="16">
        <text>(6S)-5,6,7,8-tetrahydrofolyl-(gamma-L-Glu)(n) + L-glutamate + ATP = (6S)-5,6,7,8-tetrahydrofolyl-(gamma-L-Glu)(n+1) + ADP + phosphate + H(+)</text>
        <dbReference type="Rhea" id="RHEA:10580"/>
        <dbReference type="Rhea" id="RHEA-COMP:14738"/>
        <dbReference type="Rhea" id="RHEA-COMP:14740"/>
        <dbReference type="ChEBI" id="CHEBI:15378"/>
        <dbReference type="ChEBI" id="CHEBI:29985"/>
        <dbReference type="ChEBI" id="CHEBI:30616"/>
        <dbReference type="ChEBI" id="CHEBI:43474"/>
        <dbReference type="ChEBI" id="CHEBI:141005"/>
        <dbReference type="ChEBI" id="CHEBI:456216"/>
        <dbReference type="EC" id="6.3.2.17"/>
    </reaction>
</comment>
<dbReference type="InterPro" id="IPR036565">
    <property type="entry name" value="Mur-like_cat_sf"/>
</dbReference>
<dbReference type="GO" id="GO:0046872">
    <property type="term" value="F:metal ion binding"/>
    <property type="evidence" value="ECO:0007669"/>
    <property type="project" value="UniProtKB-KW"/>
</dbReference>
<evidence type="ECO:0000256" key="10">
    <source>
        <dbReference type="ARBA" id="ARBA00022723"/>
    </source>
</evidence>
<proteinExistence type="inferred from homology"/>
<dbReference type="InterPro" id="IPR001645">
    <property type="entry name" value="Folylpolyglutamate_synth"/>
</dbReference>
<dbReference type="GO" id="GO:0005524">
    <property type="term" value="F:ATP binding"/>
    <property type="evidence" value="ECO:0007669"/>
    <property type="project" value="UniProtKB-KW"/>
</dbReference>
<evidence type="ECO:0000256" key="4">
    <source>
        <dbReference type="ARBA" id="ARBA00008276"/>
    </source>
</evidence>
<keyword evidence="13" id="KW-0460">Magnesium</keyword>
<comment type="catalytic activity">
    <reaction evidence="17">
        <text>7,8-dihydropteroate + L-glutamate + ATP = 7,8-dihydrofolate + ADP + phosphate + H(+)</text>
        <dbReference type="Rhea" id="RHEA:23584"/>
        <dbReference type="ChEBI" id="CHEBI:15378"/>
        <dbReference type="ChEBI" id="CHEBI:17839"/>
        <dbReference type="ChEBI" id="CHEBI:29985"/>
        <dbReference type="ChEBI" id="CHEBI:30616"/>
        <dbReference type="ChEBI" id="CHEBI:43474"/>
        <dbReference type="ChEBI" id="CHEBI:57451"/>
        <dbReference type="ChEBI" id="CHEBI:456216"/>
        <dbReference type="EC" id="6.3.2.12"/>
    </reaction>
</comment>
<dbReference type="Pfam" id="PF02875">
    <property type="entry name" value="Mur_ligase_C"/>
    <property type="match status" value="1"/>
</dbReference>
<dbReference type="AlphaFoldDB" id="A0A429Z786"/>
<dbReference type="PROSITE" id="PS01012">
    <property type="entry name" value="FOLYLPOLYGLU_SYNT_2"/>
    <property type="match status" value="1"/>
</dbReference>
<evidence type="ECO:0000256" key="8">
    <source>
        <dbReference type="ARBA" id="ARBA00019357"/>
    </source>
</evidence>
<dbReference type="OrthoDB" id="9809356at2"/>
<reference evidence="21 22" key="1">
    <citation type="submission" date="2018-03" db="EMBL/GenBank/DDBJ databases">
        <authorList>
            <person name="Gulvik C.A."/>
        </authorList>
    </citation>
    <scope>NUCLEOTIDE SEQUENCE [LARGE SCALE GENOMIC DNA]</scope>
    <source>
        <strain evidence="21 22">JCM 31581</strain>
    </source>
</reference>
<dbReference type="InterPro" id="IPR004101">
    <property type="entry name" value="Mur_ligase_C"/>
</dbReference>
<dbReference type="Gene3D" id="3.40.1190.10">
    <property type="entry name" value="Mur-like, catalytic domain"/>
    <property type="match status" value="1"/>
</dbReference>
<evidence type="ECO:0000259" key="19">
    <source>
        <dbReference type="Pfam" id="PF02875"/>
    </source>
</evidence>
<evidence type="ECO:0000313" key="21">
    <source>
        <dbReference type="EMBL" id="RST89543.1"/>
    </source>
</evidence>
<dbReference type="InterPro" id="IPR018109">
    <property type="entry name" value="Folylpolyglutamate_synth_CS"/>
</dbReference>
<keyword evidence="10" id="KW-0479">Metal-binding</keyword>
<dbReference type="GO" id="GO:0005737">
    <property type="term" value="C:cytoplasm"/>
    <property type="evidence" value="ECO:0007669"/>
    <property type="project" value="TreeGrafter"/>
</dbReference>
<evidence type="ECO:0000256" key="11">
    <source>
        <dbReference type="ARBA" id="ARBA00022741"/>
    </source>
</evidence>
<evidence type="ECO:0000256" key="16">
    <source>
        <dbReference type="ARBA" id="ARBA00047493"/>
    </source>
</evidence>
<dbReference type="EC" id="6.3.2.12" evidence="6"/>
<evidence type="ECO:0000256" key="5">
    <source>
        <dbReference type="ARBA" id="ARBA00011245"/>
    </source>
</evidence>
<evidence type="ECO:0000256" key="3">
    <source>
        <dbReference type="ARBA" id="ARBA00005150"/>
    </source>
</evidence>
<comment type="pathway">
    <text evidence="2">Cofactor biosynthesis; tetrahydrofolate biosynthesis; 7,8-dihydrofolate from 2-amino-4-hydroxy-6-hydroxymethyl-7,8-dihydropteridine diphosphate and 4-aminobenzoate: step 2/2.</text>
</comment>
<dbReference type="EMBL" id="PXZH01000001">
    <property type="protein sequence ID" value="RST89543.1"/>
    <property type="molecule type" value="Genomic_DNA"/>
</dbReference>
<dbReference type="PIRSF" id="PIRSF001563">
    <property type="entry name" value="Folylpolyglu_synth"/>
    <property type="match status" value="1"/>
</dbReference>
<evidence type="ECO:0000256" key="1">
    <source>
        <dbReference type="ARBA" id="ARBA00001946"/>
    </source>
</evidence>
<comment type="cofactor">
    <cofactor evidence="1">
        <name>Mg(2+)</name>
        <dbReference type="ChEBI" id="CHEBI:18420"/>
    </cofactor>
</comment>
<keyword evidence="11 18" id="KW-0547">Nucleotide-binding</keyword>
<organism evidence="21 22">
    <name type="scientific">Vagococcus humatus</name>
    <dbReference type="NCBI Taxonomy" id="1889241"/>
    <lineage>
        <taxon>Bacteria</taxon>
        <taxon>Bacillati</taxon>
        <taxon>Bacillota</taxon>
        <taxon>Bacilli</taxon>
        <taxon>Lactobacillales</taxon>
        <taxon>Enterococcaceae</taxon>
        <taxon>Vagococcus</taxon>
    </lineage>
</organism>
<evidence type="ECO:0000256" key="2">
    <source>
        <dbReference type="ARBA" id="ARBA00004799"/>
    </source>
</evidence>
<evidence type="ECO:0000259" key="20">
    <source>
        <dbReference type="Pfam" id="PF08245"/>
    </source>
</evidence>
<dbReference type="Pfam" id="PF08245">
    <property type="entry name" value="Mur_ligase_M"/>
    <property type="match status" value="1"/>
</dbReference>
<comment type="caution">
    <text evidence="21">The sequence shown here is derived from an EMBL/GenBank/DDBJ whole genome shotgun (WGS) entry which is preliminary data.</text>
</comment>
<accession>A0A429Z786</accession>
<keyword evidence="22" id="KW-1185">Reference proteome</keyword>
<comment type="similarity">
    <text evidence="4 18">Belongs to the folylpolyglutamate synthase family.</text>
</comment>
<dbReference type="NCBIfam" id="TIGR01499">
    <property type="entry name" value="folC"/>
    <property type="match status" value="1"/>
</dbReference>
<dbReference type="GO" id="GO:0004326">
    <property type="term" value="F:tetrahydrofolylpolyglutamate synthase activity"/>
    <property type="evidence" value="ECO:0007669"/>
    <property type="project" value="UniProtKB-EC"/>
</dbReference>
<gene>
    <name evidence="21" type="ORF">C7P63_00220</name>
</gene>
<comment type="pathway">
    <text evidence="3">Cofactor biosynthesis; tetrahydrofolylpolyglutamate biosynthesis.</text>
</comment>
<evidence type="ECO:0000256" key="9">
    <source>
        <dbReference type="ARBA" id="ARBA00022598"/>
    </source>
</evidence>
<evidence type="ECO:0000256" key="17">
    <source>
        <dbReference type="ARBA" id="ARBA00049161"/>
    </source>
</evidence>
<feature type="domain" description="Mur ligase C-terminal" evidence="19">
    <location>
        <begin position="301"/>
        <end position="418"/>
    </location>
</feature>
<evidence type="ECO:0000256" key="15">
    <source>
        <dbReference type="ARBA" id="ARBA00030592"/>
    </source>
</evidence>
<dbReference type="GO" id="GO:0046656">
    <property type="term" value="P:folic acid biosynthetic process"/>
    <property type="evidence" value="ECO:0007669"/>
    <property type="project" value="UniProtKB-KW"/>
</dbReference>
<dbReference type="InterPro" id="IPR013221">
    <property type="entry name" value="Mur_ligase_cen"/>
</dbReference>
<dbReference type="PROSITE" id="PS01011">
    <property type="entry name" value="FOLYLPOLYGLU_SYNT_1"/>
    <property type="match status" value="1"/>
</dbReference>
<evidence type="ECO:0000313" key="22">
    <source>
        <dbReference type="Proteomes" id="UP000277864"/>
    </source>
</evidence>
<dbReference type="RefSeq" id="WP_125942153.1">
    <property type="nucleotide sequence ID" value="NZ_PXZH01000001.1"/>
</dbReference>
<dbReference type="PANTHER" id="PTHR11136">
    <property type="entry name" value="FOLYLPOLYGLUTAMATE SYNTHASE-RELATED"/>
    <property type="match status" value="1"/>
</dbReference>
<dbReference type="SUPFAM" id="SSF53623">
    <property type="entry name" value="MurD-like peptide ligases, catalytic domain"/>
    <property type="match status" value="1"/>
</dbReference>
<evidence type="ECO:0000256" key="12">
    <source>
        <dbReference type="ARBA" id="ARBA00022840"/>
    </source>
</evidence>
<dbReference type="GO" id="GO:0008841">
    <property type="term" value="F:dihydrofolate synthase activity"/>
    <property type="evidence" value="ECO:0007669"/>
    <property type="project" value="UniProtKB-EC"/>
</dbReference>
<dbReference type="Gene3D" id="3.90.190.20">
    <property type="entry name" value="Mur ligase, C-terminal domain"/>
    <property type="match status" value="1"/>
</dbReference>
<dbReference type="SUPFAM" id="SSF53244">
    <property type="entry name" value="MurD-like peptide ligases, peptide-binding domain"/>
    <property type="match status" value="1"/>
</dbReference>
<keyword evidence="12 18" id="KW-0067">ATP-binding</keyword>
<protein>
    <recommendedName>
        <fullName evidence="8">Dihydrofolate synthase/folylpolyglutamate synthase</fullName>
        <ecNumber evidence="6">6.3.2.12</ecNumber>
        <ecNumber evidence="7">6.3.2.17</ecNumber>
    </recommendedName>
    <alternativeName>
        <fullName evidence="15">Tetrahydrofolylpolyglutamate synthase</fullName>
    </alternativeName>
</protein>
<sequence length="429" mass="48586">MELQEALEWIHSRLPLGSRPGLIRINALLDAVDNPQKKIKTVHIGGTNGKGSTVTFLRCLLEEKGYTVGTFTSPFIEVFNERISINGEPIPNEDLVQLVELFQPIVEKLDQDEELKGATEFEIITAMMFHYFYEKQVDLAIVEVGLGGTYDCTNVITPLVTGIVTIGLDHMDILGDTIEKIAAQKAGIIKPNRPVVVGKLSKEALGVIESKAVETDSPIYRYNQEYQVSYKGFDDSSIEEVFTFKNDTVEWSDLRIPLTGRHQVDNASVALQLYLALADELGYTFSKDSVQASFKQARWAGRMEWMQKNPPIIVDGAHNEPAVQVLVDNLTKEYHPKRLFTIFSAINTKDISHMLHLLETVPNQHLYVTTFEYPKALSFKEYQQFGITEDNFLPDWKKGIDQIKAEMTEDDLLIITGSLYFISQVRHYF</sequence>
<evidence type="ECO:0000256" key="6">
    <source>
        <dbReference type="ARBA" id="ARBA00013023"/>
    </source>
</evidence>
<feature type="domain" description="Mur ligase central" evidence="20">
    <location>
        <begin position="44"/>
        <end position="272"/>
    </location>
</feature>
<dbReference type="FunFam" id="3.40.1190.10:FF:000004">
    <property type="entry name" value="Dihydrofolate synthase/folylpolyglutamate synthase"/>
    <property type="match status" value="1"/>
</dbReference>
<evidence type="ECO:0000256" key="18">
    <source>
        <dbReference type="PIRNR" id="PIRNR001563"/>
    </source>
</evidence>
<name>A0A429Z786_9ENTE</name>
<dbReference type="InterPro" id="IPR036615">
    <property type="entry name" value="Mur_ligase_C_dom_sf"/>
</dbReference>
<keyword evidence="9 18" id="KW-0436">Ligase</keyword>
<dbReference type="EC" id="6.3.2.17" evidence="7"/>
<evidence type="ECO:0000256" key="13">
    <source>
        <dbReference type="ARBA" id="ARBA00022842"/>
    </source>
</evidence>
<comment type="subunit">
    <text evidence="5">Monomer.</text>
</comment>
<evidence type="ECO:0000256" key="7">
    <source>
        <dbReference type="ARBA" id="ARBA00013025"/>
    </source>
</evidence>
<keyword evidence="14" id="KW-0289">Folate biosynthesis</keyword>
<dbReference type="PANTHER" id="PTHR11136:SF0">
    <property type="entry name" value="DIHYDROFOLATE SYNTHETASE-RELATED"/>
    <property type="match status" value="1"/>
</dbReference>